<organism evidence="7">
    <name type="scientific">Trichodesmium erythraeum (strain IMS101)</name>
    <dbReference type="NCBI Taxonomy" id="203124"/>
    <lineage>
        <taxon>Bacteria</taxon>
        <taxon>Bacillati</taxon>
        <taxon>Cyanobacteriota</taxon>
        <taxon>Cyanophyceae</taxon>
        <taxon>Oscillatoriophycideae</taxon>
        <taxon>Oscillatoriales</taxon>
        <taxon>Microcoleaceae</taxon>
        <taxon>Trichodesmium</taxon>
    </lineage>
</organism>
<name>Q10V42_TRIEI</name>
<protein>
    <submittedName>
        <fullName evidence="7">YxaI</fullName>
    </submittedName>
</protein>
<accession>Q10V42</accession>
<feature type="domain" description="RDD" evidence="6">
    <location>
        <begin position="3"/>
        <end position="67"/>
    </location>
</feature>
<dbReference type="OrthoDB" id="462801at2"/>
<comment type="subcellular location">
    <subcellularLocation>
        <location evidence="1">Membrane</location>
        <topology evidence="1">Multi-pass membrane protein</topology>
    </subcellularLocation>
</comment>
<evidence type="ECO:0000256" key="2">
    <source>
        <dbReference type="ARBA" id="ARBA00022692"/>
    </source>
</evidence>
<dbReference type="InterPro" id="IPR010432">
    <property type="entry name" value="RDD"/>
</dbReference>
<keyword evidence="4 5" id="KW-0472">Membrane</keyword>
<evidence type="ECO:0000256" key="3">
    <source>
        <dbReference type="ARBA" id="ARBA00022989"/>
    </source>
</evidence>
<evidence type="ECO:0000259" key="6">
    <source>
        <dbReference type="Pfam" id="PF06271"/>
    </source>
</evidence>
<dbReference type="KEGG" id="ter:Tery_4968"/>
<dbReference type="STRING" id="203124.Tery_4968"/>
<gene>
    <name evidence="7" type="ordered locus">Tery_4968</name>
</gene>
<evidence type="ECO:0000313" key="7">
    <source>
        <dbReference type="EMBL" id="ABG53882.1"/>
    </source>
</evidence>
<reference evidence="7" key="1">
    <citation type="submission" date="2006-06" db="EMBL/GenBank/DDBJ databases">
        <title>Complete sequence of Trichodesmium erythraeum IMS101.</title>
        <authorList>
            <consortium name="US DOE Joint Genome Institute"/>
            <person name="Copeland A."/>
            <person name="Lucas S."/>
            <person name="Lapidus A."/>
            <person name="Barry K."/>
            <person name="Detter J.C."/>
            <person name="Glavina del Rio T."/>
            <person name="Hammon N."/>
            <person name="Israni S."/>
            <person name="Dalin E."/>
            <person name="Tice H."/>
            <person name="Pitluck S."/>
            <person name="Kiss H."/>
            <person name="Munk A.C."/>
            <person name="Brettin T."/>
            <person name="Bruce D."/>
            <person name="Han C."/>
            <person name="Tapia R."/>
            <person name="Gilna P."/>
            <person name="Schmutz J."/>
            <person name="Larimer F."/>
            <person name="Land M."/>
            <person name="Hauser L."/>
            <person name="Kyrpides N."/>
            <person name="Kim E."/>
            <person name="Richardson P."/>
        </authorList>
    </citation>
    <scope>NUCLEOTIDE SEQUENCE [LARGE SCALE GENOMIC DNA]</scope>
    <source>
        <strain evidence="7">IMS101</strain>
    </source>
</reference>
<evidence type="ECO:0000256" key="4">
    <source>
        <dbReference type="ARBA" id="ARBA00023136"/>
    </source>
</evidence>
<dbReference type="eggNOG" id="COG1714">
    <property type="taxonomic scope" value="Bacteria"/>
</dbReference>
<feature type="transmembrane region" description="Helical" evidence="5">
    <location>
        <begin position="37"/>
        <end position="55"/>
    </location>
</feature>
<dbReference type="HOGENOM" id="CLU_2637022_0_0_3"/>
<sequence length="77" mass="8826">MESSGKQRTLGKIAVRLVVTYKRGKRLTFCRSAYRHFAKSLFATMMIGCIIAEFTKKKQALHDMIAGTIVYQRRPSK</sequence>
<proteinExistence type="predicted"/>
<dbReference type="GO" id="GO:0016020">
    <property type="term" value="C:membrane"/>
    <property type="evidence" value="ECO:0007669"/>
    <property type="project" value="UniProtKB-SubCell"/>
</dbReference>
<keyword evidence="2 5" id="KW-0812">Transmembrane</keyword>
<evidence type="ECO:0000256" key="1">
    <source>
        <dbReference type="ARBA" id="ARBA00004141"/>
    </source>
</evidence>
<evidence type="ECO:0000256" key="5">
    <source>
        <dbReference type="SAM" id="Phobius"/>
    </source>
</evidence>
<keyword evidence="3 5" id="KW-1133">Transmembrane helix</keyword>
<dbReference type="Pfam" id="PF06271">
    <property type="entry name" value="RDD"/>
    <property type="match status" value="1"/>
</dbReference>
<dbReference type="AlphaFoldDB" id="Q10V42"/>
<dbReference type="EMBL" id="CP000393">
    <property type="protein sequence ID" value="ABG53882.1"/>
    <property type="molecule type" value="Genomic_DNA"/>
</dbReference>